<dbReference type="InterPro" id="IPR045078">
    <property type="entry name" value="TST/MPST-like"/>
</dbReference>
<dbReference type="RefSeq" id="WP_380254089.1">
    <property type="nucleotide sequence ID" value="NZ_JBHUII010000011.1"/>
</dbReference>
<evidence type="ECO:0000313" key="5">
    <source>
        <dbReference type="Proteomes" id="UP001597294"/>
    </source>
</evidence>
<dbReference type="PROSITE" id="PS50206">
    <property type="entry name" value="RHODANESE_3"/>
    <property type="match status" value="2"/>
</dbReference>
<keyword evidence="5" id="KW-1185">Reference proteome</keyword>
<evidence type="ECO:0000256" key="2">
    <source>
        <dbReference type="ARBA" id="ARBA00022737"/>
    </source>
</evidence>
<dbReference type="Pfam" id="PF00581">
    <property type="entry name" value="Rhodanese"/>
    <property type="match status" value="2"/>
</dbReference>
<gene>
    <name evidence="4" type="primary">sseA</name>
    <name evidence="4" type="ORF">ACFSKO_17665</name>
</gene>
<dbReference type="PANTHER" id="PTHR11364">
    <property type="entry name" value="THIOSULFATE SULFERTANSFERASE"/>
    <property type="match status" value="1"/>
</dbReference>
<keyword evidence="1 4" id="KW-0808">Transferase</keyword>
<dbReference type="SMART" id="SM00450">
    <property type="entry name" value="RHOD"/>
    <property type="match status" value="2"/>
</dbReference>
<dbReference type="CDD" id="cd01448">
    <property type="entry name" value="TST_Repeat_1"/>
    <property type="match status" value="1"/>
</dbReference>
<keyword evidence="2" id="KW-0677">Repeat</keyword>
<accession>A0ABW5BP87</accession>
<dbReference type="SUPFAM" id="SSF52821">
    <property type="entry name" value="Rhodanese/Cell cycle control phosphatase"/>
    <property type="match status" value="2"/>
</dbReference>
<dbReference type="EC" id="2.8.1.2" evidence="4"/>
<feature type="domain" description="Rhodanese" evidence="3">
    <location>
        <begin position="166"/>
        <end position="280"/>
    </location>
</feature>
<protein>
    <submittedName>
        <fullName evidence="4">3-mercaptopyruvate sulfurtransferase</fullName>
        <ecNumber evidence="4">2.8.1.2</ecNumber>
    </submittedName>
</protein>
<dbReference type="Gene3D" id="3.40.250.10">
    <property type="entry name" value="Rhodanese-like domain"/>
    <property type="match status" value="2"/>
</dbReference>
<feature type="domain" description="Rhodanese" evidence="3">
    <location>
        <begin position="19"/>
        <end position="136"/>
    </location>
</feature>
<comment type="caution">
    <text evidence="4">The sequence shown here is derived from an EMBL/GenBank/DDBJ whole genome shotgun (WGS) entry which is preliminary data.</text>
</comment>
<evidence type="ECO:0000256" key="1">
    <source>
        <dbReference type="ARBA" id="ARBA00022679"/>
    </source>
</evidence>
<dbReference type="Proteomes" id="UP001597294">
    <property type="component" value="Unassembled WGS sequence"/>
</dbReference>
<dbReference type="NCBIfam" id="NF008557">
    <property type="entry name" value="PRK11493.1"/>
    <property type="match status" value="1"/>
</dbReference>
<sequence>MSNGLNSLVSTQWLADHLSAPDVRVVDGTYYLPNENKNAREIYETQHIKNAVFFDIDDICDETNPLPHMIPSEIKFASRVRKLGLGDGNRIIVYDQRGLFSAARVWWMFKLFGHKDVAVLDGGLPKWLEEGRPVDDNKVYPGERHFTPRFNSFLVRDKGQLIKNLETKKEQVLDARAAGRFSGQTPEPRTTLRSGHIPGSLSLPFTELHTEEGLLKSTKDLRTLFEQAGVDYSSPVVTSCGSGVTAAVLSLGLELSGHKNTSLYDGSWTEWGQEGETPVETGS</sequence>
<reference evidence="5" key="1">
    <citation type="journal article" date="2019" name="Int. J. Syst. Evol. Microbiol.">
        <title>The Global Catalogue of Microorganisms (GCM) 10K type strain sequencing project: providing services to taxonomists for standard genome sequencing and annotation.</title>
        <authorList>
            <consortium name="The Broad Institute Genomics Platform"/>
            <consortium name="The Broad Institute Genome Sequencing Center for Infectious Disease"/>
            <person name="Wu L."/>
            <person name="Ma J."/>
        </authorList>
    </citation>
    <scope>NUCLEOTIDE SEQUENCE [LARGE SCALE GENOMIC DNA]</scope>
    <source>
        <strain evidence="5">CGMCC 4.7192</strain>
    </source>
</reference>
<name>A0ABW5BP87_9PROT</name>
<proteinExistence type="predicted"/>
<dbReference type="EMBL" id="JBHUII010000011">
    <property type="protein sequence ID" value="MFD2207454.1"/>
    <property type="molecule type" value="Genomic_DNA"/>
</dbReference>
<evidence type="ECO:0000313" key="4">
    <source>
        <dbReference type="EMBL" id="MFD2207454.1"/>
    </source>
</evidence>
<dbReference type="InterPro" id="IPR036873">
    <property type="entry name" value="Rhodanese-like_dom_sf"/>
</dbReference>
<dbReference type="CDD" id="cd01449">
    <property type="entry name" value="TST_Repeat_2"/>
    <property type="match status" value="1"/>
</dbReference>
<organism evidence="4 5">
    <name type="scientific">Kiloniella antarctica</name>
    <dbReference type="NCBI Taxonomy" id="1550907"/>
    <lineage>
        <taxon>Bacteria</taxon>
        <taxon>Pseudomonadati</taxon>
        <taxon>Pseudomonadota</taxon>
        <taxon>Alphaproteobacteria</taxon>
        <taxon>Rhodospirillales</taxon>
        <taxon>Kiloniellaceae</taxon>
        <taxon>Kiloniella</taxon>
    </lineage>
</organism>
<dbReference type="PANTHER" id="PTHR11364:SF27">
    <property type="entry name" value="SULFURTRANSFERASE"/>
    <property type="match status" value="1"/>
</dbReference>
<dbReference type="InterPro" id="IPR001763">
    <property type="entry name" value="Rhodanese-like_dom"/>
</dbReference>
<dbReference type="GO" id="GO:0016784">
    <property type="term" value="F:3-mercaptopyruvate sulfurtransferase activity"/>
    <property type="evidence" value="ECO:0007669"/>
    <property type="project" value="UniProtKB-EC"/>
</dbReference>
<evidence type="ECO:0000259" key="3">
    <source>
        <dbReference type="PROSITE" id="PS50206"/>
    </source>
</evidence>